<dbReference type="AlphaFoldDB" id="A0A9D1SMX7"/>
<protein>
    <submittedName>
        <fullName evidence="1">Uncharacterized protein</fullName>
    </submittedName>
</protein>
<sequence length="179" mass="20765">MMDDFDKNMQVIAGADSQQNQELQLSDADKKKLSEQYFKLFLNLTYTNWLRGKTLGQAWYTALSQLEQFIKNKKSHNPASLYLRQVFAAHKTKWAQVMMTNKHHDEVLDVKPELKQKWTQRAAQNTTSALNALNEIEKSYTKPQESDKKHANNELKIAADKMQLMIMLQMKKNQKGMAA</sequence>
<proteinExistence type="predicted"/>
<name>A0A9D1SMX7_9PROT</name>
<evidence type="ECO:0000313" key="1">
    <source>
        <dbReference type="EMBL" id="HIU65497.1"/>
    </source>
</evidence>
<accession>A0A9D1SMX7</accession>
<dbReference type="EMBL" id="DVNO01000021">
    <property type="protein sequence ID" value="HIU65497.1"/>
    <property type="molecule type" value="Genomic_DNA"/>
</dbReference>
<evidence type="ECO:0000313" key="2">
    <source>
        <dbReference type="Proteomes" id="UP000824142"/>
    </source>
</evidence>
<organism evidence="1 2">
    <name type="scientific">Candidatus Enterousia avicola</name>
    <dbReference type="NCBI Taxonomy" id="2840787"/>
    <lineage>
        <taxon>Bacteria</taxon>
        <taxon>Pseudomonadati</taxon>
        <taxon>Pseudomonadota</taxon>
        <taxon>Alphaproteobacteria</taxon>
        <taxon>Candidatus Enterousia</taxon>
    </lineage>
</organism>
<comment type="caution">
    <text evidence="1">The sequence shown here is derived from an EMBL/GenBank/DDBJ whole genome shotgun (WGS) entry which is preliminary data.</text>
</comment>
<dbReference type="Proteomes" id="UP000824142">
    <property type="component" value="Unassembled WGS sequence"/>
</dbReference>
<reference evidence="1" key="1">
    <citation type="submission" date="2020-10" db="EMBL/GenBank/DDBJ databases">
        <authorList>
            <person name="Gilroy R."/>
        </authorList>
    </citation>
    <scope>NUCLEOTIDE SEQUENCE</scope>
    <source>
        <strain evidence="1">CHK136-897</strain>
    </source>
</reference>
<gene>
    <name evidence="1" type="ORF">IAC63_02550</name>
</gene>
<reference evidence="1" key="2">
    <citation type="journal article" date="2021" name="PeerJ">
        <title>Extensive microbial diversity within the chicken gut microbiome revealed by metagenomics and culture.</title>
        <authorList>
            <person name="Gilroy R."/>
            <person name="Ravi A."/>
            <person name="Getino M."/>
            <person name="Pursley I."/>
            <person name="Horton D.L."/>
            <person name="Alikhan N.F."/>
            <person name="Baker D."/>
            <person name="Gharbi K."/>
            <person name="Hall N."/>
            <person name="Watson M."/>
            <person name="Adriaenssens E.M."/>
            <person name="Foster-Nyarko E."/>
            <person name="Jarju S."/>
            <person name="Secka A."/>
            <person name="Antonio M."/>
            <person name="Oren A."/>
            <person name="Chaudhuri R.R."/>
            <person name="La Ragione R."/>
            <person name="Hildebrand F."/>
            <person name="Pallen M.J."/>
        </authorList>
    </citation>
    <scope>NUCLEOTIDE SEQUENCE</scope>
    <source>
        <strain evidence="1">CHK136-897</strain>
    </source>
</reference>